<sequence length="306" mass="34075">MYKALLLTVFCLLVTLSSSAQTWKYMRQEFQVGIGASSFFGELGGAKGDAKHDIRDIRFSATRPVLNLGYKYMLHPIVSVKGLFTMAILSGDDASTDNLIRSNRNLSFKSGLFEMDGIVEIYPFGERISRRYRIKGVGGRSAFSISPYFSFGVGIAAFQPKAELDGVWYKLQPLGTEGQGLAGRPDKYKRYTYALPLAVGAKYFIDRNWSVGFELSVRYTGSDYIDDVSTSYYLADEIEAAYGPVAAALSDRGIDKTLGETGVIQYSNGGNNYLQRGDPKWNDAYSLAIISIHYRLRKGTRFIPKF</sequence>
<dbReference type="RefSeq" id="WP_111063114.1">
    <property type="nucleotide sequence ID" value="NZ_JBHUCU010000032.1"/>
</dbReference>
<evidence type="ECO:0000313" key="5">
    <source>
        <dbReference type="Proteomes" id="UP000249248"/>
    </source>
</evidence>
<evidence type="ECO:0000259" key="3">
    <source>
        <dbReference type="Pfam" id="PF13505"/>
    </source>
</evidence>
<evidence type="ECO:0000256" key="2">
    <source>
        <dbReference type="SAM" id="SignalP"/>
    </source>
</evidence>
<feature type="chain" id="PRO_5015893881" description="Outer membrane protein beta-barrel domain-containing protein" evidence="2">
    <location>
        <begin position="21"/>
        <end position="306"/>
    </location>
</feature>
<comment type="caution">
    <text evidence="4">The sequence shown here is derived from an EMBL/GenBank/DDBJ whole genome shotgun (WGS) entry which is preliminary data.</text>
</comment>
<evidence type="ECO:0000313" key="4">
    <source>
        <dbReference type="EMBL" id="PZE17013.1"/>
    </source>
</evidence>
<protein>
    <recommendedName>
        <fullName evidence="3">Outer membrane protein beta-barrel domain-containing protein</fullName>
    </recommendedName>
</protein>
<keyword evidence="5" id="KW-1185">Reference proteome</keyword>
<name>A0A2W1ND36_9FLAO</name>
<keyword evidence="1 2" id="KW-0732">Signal</keyword>
<organism evidence="4 5">
    <name type="scientific">Putridiphycobacter roseus</name>
    <dbReference type="NCBI Taxonomy" id="2219161"/>
    <lineage>
        <taxon>Bacteria</taxon>
        <taxon>Pseudomonadati</taxon>
        <taxon>Bacteroidota</taxon>
        <taxon>Flavobacteriia</taxon>
        <taxon>Flavobacteriales</taxon>
        <taxon>Crocinitomicaceae</taxon>
        <taxon>Putridiphycobacter</taxon>
    </lineage>
</organism>
<dbReference type="InterPro" id="IPR027385">
    <property type="entry name" value="Beta-barrel_OMP"/>
</dbReference>
<dbReference type="AlphaFoldDB" id="A0A2W1ND36"/>
<dbReference type="SUPFAM" id="SSF56925">
    <property type="entry name" value="OMPA-like"/>
    <property type="match status" value="1"/>
</dbReference>
<gene>
    <name evidence="4" type="ORF">DNU06_09700</name>
</gene>
<feature type="signal peptide" evidence="2">
    <location>
        <begin position="1"/>
        <end position="20"/>
    </location>
</feature>
<dbReference type="OrthoDB" id="654178at2"/>
<evidence type="ECO:0000256" key="1">
    <source>
        <dbReference type="ARBA" id="ARBA00022729"/>
    </source>
</evidence>
<dbReference type="Pfam" id="PF13505">
    <property type="entry name" value="OMP_b-brl"/>
    <property type="match status" value="1"/>
</dbReference>
<reference evidence="4 5" key="1">
    <citation type="submission" date="2018-06" db="EMBL/GenBank/DDBJ databases">
        <title>The draft genome sequence of Crocinitomix sp. SM1701.</title>
        <authorList>
            <person name="Zhang X."/>
        </authorList>
    </citation>
    <scope>NUCLEOTIDE SEQUENCE [LARGE SCALE GENOMIC DNA]</scope>
    <source>
        <strain evidence="4 5">SM1701</strain>
    </source>
</reference>
<feature type="domain" description="Outer membrane protein beta-barrel" evidence="3">
    <location>
        <begin position="10"/>
        <end position="224"/>
    </location>
</feature>
<dbReference type="EMBL" id="QKSB01000005">
    <property type="protein sequence ID" value="PZE17013.1"/>
    <property type="molecule type" value="Genomic_DNA"/>
</dbReference>
<accession>A0A2W1ND36</accession>
<dbReference type="InterPro" id="IPR011250">
    <property type="entry name" value="OMP/PagP_B-barrel"/>
</dbReference>
<dbReference type="Proteomes" id="UP000249248">
    <property type="component" value="Unassembled WGS sequence"/>
</dbReference>
<proteinExistence type="predicted"/>